<protein>
    <submittedName>
        <fullName evidence="1">Uncharacterized protein</fullName>
    </submittedName>
</protein>
<dbReference type="EMBL" id="JAENGZ010000019">
    <property type="protein sequence ID" value="KAG6973464.1"/>
    <property type="molecule type" value="Genomic_DNA"/>
</dbReference>
<organism evidence="1 2">
    <name type="scientific">Phytophthora cactorum</name>
    <dbReference type="NCBI Taxonomy" id="29920"/>
    <lineage>
        <taxon>Eukaryota</taxon>
        <taxon>Sar</taxon>
        <taxon>Stramenopiles</taxon>
        <taxon>Oomycota</taxon>
        <taxon>Peronosporomycetes</taxon>
        <taxon>Peronosporales</taxon>
        <taxon>Peronosporaceae</taxon>
        <taxon>Phytophthora</taxon>
    </lineage>
</organism>
<evidence type="ECO:0000313" key="1">
    <source>
        <dbReference type="EMBL" id="KAG6973464.1"/>
    </source>
</evidence>
<sequence length="132" mass="15314">EFKDIVAAEKQIREEWDTYERKNKQREVEPGSLRCTLTLKPMIAEFDEMKISSAMVDTIDRAIANNVLFSRFSLNLHFNESLMAKQRTCKKKFGQLLTAVFNSSRRSLGTYNTKYCLPSEDCNPLQLGRVRL</sequence>
<dbReference type="VEuPathDB" id="FungiDB:PC110_g13229"/>
<accession>A0A8T1UYW4</accession>
<dbReference type="AlphaFoldDB" id="A0A8T1UYW4"/>
<reference evidence="1" key="1">
    <citation type="submission" date="2021-01" db="EMBL/GenBank/DDBJ databases">
        <title>Phytophthora aleatoria, a newly-described species from Pinus radiata is distinct from Phytophthora cactorum isolates based on comparative genomics.</title>
        <authorList>
            <person name="Mcdougal R."/>
            <person name="Panda P."/>
            <person name="Williams N."/>
            <person name="Studholme D.J."/>
        </authorList>
    </citation>
    <scope>NUCLEOTIDE SEQUENCE</scope>
    <source>
        <strain evidence="1">NZFS 3830</strain>
    </source>
</reference>
<gene>
    <name evidence="1" type="ORF">JG687_00000899</name>
</gene>
<proteinExistence type="predicted"/>
<comment type="caution">
    <text evidence="1">The sequence shown here is derived from an EMBL/GenBank/DDBJ whole genome shotgun (WGS) entry which is preliminary data.</text>
</comment>
<name>A0A8T1UYW4_9STRA</name>
<evidence type="ECO:0000313" key="2">
    <source>
        <dbReference type="Proteomes" id="UP000688947"/>
    </source>
</evidence>
<feature type="non-terminal residue" evidence="1">
    <location>
        <position position="1"/>
    </location>
</feature>
<dbReference type="Proteomes" id="UP000688947">
    <property type="component" value="Unassembled WGS sequence"/>
</dbReference>